<feature type="compositionally biased region" description="Low complexity" evidence="1">
    <location>
        <begin position="62"/>
        <end position="71"/>
    </location>
</feature>
<feature type="compositionally biased region" description="Polar residues" evidence="1">
    <location>
        <begin position="102"/>
        <end position="118"/>
    </location>
</feature>
<feature type="region of interest" description="Disordered" evidence="1">
    <location>
        <begin position="27"/>
        <end position="118"/>
    </location>
</feature>
<accession>A0A1B0ATU5</accession>
<dbReference type="Proteomes" id="UP000092460">
    <property type="component" value="Unassembled WGS sequence"/>
</dbReference>
<organism evidence="2 3">
    <name type="scientific">Glossina palpalis gambiensis</name>
    <dbReference type="NCBI Taxonomy" id="67801"/>
    <lineage>
        <taxon>Eukaryota</taxon>
        <taxon>Metazoa</taxon>
        <taxon>Ecdysozoa</taxon>
        <taxon>Arthropoda</taxon>
        <taxon>Hexapoda</taxon>
        <taxon>Insecta</taxon>
        <taxon>Pterygota</taxon>
        <taxon>Neoptera</taxon>
        <taxon>Endopterygota</taxon>
        <taxon>Diptera</taxon>
        <taxon>Brachycera</taxon>
        <taxon>Muscomorpha</taxon>
        <taxon>Hippoboscoidea</taxon>
        <taxon>Glossinidae</taxon>
        <taxon>Glossina</taxon>
    </lineage>
</organism>
<keyword evidence="3" id="KW-1185">Reference proteome</keyword>
<reference evidence="3" key="1">
    <citation type="submission" date="2015-01" db="EMBL/GenBank/DDBJ databases">
        <authorList>
            <person name="Aksoy S."/>
            <person name="Warren W."/>
            <person name="Wilson R.K."/>
        </authorList>
    </citation>
    <scope>NUCLEOTIDE SEQUENCE [LARGE SCALE GENOMIC DNA]</scope>
    <source>
        <strain evidence="3">IAEA</strain>
    </source>
</reference>
<evidence type="ECO:0000313" key="2">
    <source>
        <dbReference type="EnsemblMetazoa" id="GPPI008317-PA"/>
    </source>
</evidence>
<evidence type="ECO:0000313" key="3">
    <source>
        <dbReference type="Proteomes" id="UP000092460"/>
    </source>
</evidence>
<sequence length="118" mass="13281">MITTPKSTNKTPASMLLHNFLKDCKKKANEAASRRQSHRAKRARLTEEDEFAPVHDESYDGQSTSAQAASRRQSHRPTRARLTEEEDFAPVHDESYDGPSPSLCSVEQLSPHNTITFI</sequence>
<evidence type="ECO:0000256" key="1">
    <source>
        <dbReference type="SAM" id="MobiDB-lite"/>
    </source>
</evidence>
<name>A0A1B0ATU5_9MUSC</name>
<proteinExistence type="predicted"/>
<reference evidence="2" key="2">
    <citation type="submission" date="2020-05" db="UniProtKB">
        <authorList>
            <consortium name="EnsemblMetazoa"/>
        </authorList>
    </citation>
    <scope>IDENTIFICATION</scope>
    <source>
        <strain evidence="2">IAEA</strain>
    </source>
</reference>
<dbReference type="EnsemblMetazoa" id="GPPI008317-RA">
    <property type="protein sequence ID" value="GPPI008317-PA"/>
    <property type="gene ID" value="GPPI008317"/>
</dbReference>
<dbReference type="VEuPathDB" id="VectorBase:GPPI008317"/>
<dbReference type="EMBL" id="JXJN01003448">
    <property type="status" value="NOT_ANNOTATED_CDS"/>
    <property type="molecule type" value="Genomic_DNA"/>
</dbReference>
<protein>
    <submittedName>
        <fullName evidence="2">Uncharacterized protein</fullName>
    </submittedName>
</protein>
<dbReference type="AlphaFoldDB" id="A0A1B0ATU5"/>